<proteinExistence type="inferred from homology"/>
<dbReference type="STRING" id="342668.A0A1B8GXB2"/>
<organism evidence="16 17">
    <name type="scientific">Pseudogymnoascus verrucosus</name>
    <dbReference type="NCBI Taxonomy" id="342668"/>
    <lineage>
        <taxon>Eukaryota</taxon>
        <taxon>Fungi</taxon>
        <taxon>Dikarya</taxon>
        <taxon>Ascomycota</taxon>
        <taxon>Pezizomycotina</taxon>
        <taxon>Leotiomycetes</taxon>
        <taxon>Thelebolales</taxon>
        <taxon>Thelebolaceae</taxon>
        <taxon>Pseudogymnoascus</taxon>
    </lineage>
</organism>
<comment type="catalytic activity">
    <reaction evidence="12">
        <text>[(1-&gt;4)-alpha-D-galacturonosyl](n) + H2O = alpha-D-galacturonate + [(1-&gt;4)-alpha-D-galacturonosyl](n-1)</text>
        <dbReference type="Rhea" id="RHEA:14117"/>
        <dbReference type="Rhea" id="RHEA-COMP:14570"/>
        <dbReference type="Rhea" id="RHEA-COMP:14572"/>
        <dbReference type="ChEBI" id="CHEBI:15377"/>
        <dbReference type="ChEBI" id="CHEBI:58658"/>
        <dbReference type="ChEBI" id="CHEBI:140523"/>
        <dbReference type="EC" id="3.2.1.67"/>
    </reaction>
</comment>
<evidence type="ECO:0000256" key="6">
    <source>
        <dbReference type="ARBA" id="ARBA00022801"/>
    </source>
</evidence>
<keyword evidence="3" id="KW-0964">Secreted</keyword>
<dbReference type="PROSITE" id="PS00502">
    <property type="entry name" value="POLYGALACTURONASE"/>
    <property type="match status" value="1"/>
</dbReference>
<dbReference type="GO" id="GO:0047911">
    <property type="term" value="F:galacturan 1,4-alpha-galacturonidase activity"/>
    <property type="evidence" value="ECO:0007669"/>
    <property type="project" value="UniProtKB-EC"/>
</dbReference>
<reference evidence="17" key="2">
    <citation type="journal article" date="2018" name="Nat. Commun.">
        <title>Extreme sensitivity to ultraviolet light in the fungal pathogen causing white-nose syndrome of bats.</title>
        <authorList>
            <person name="Palmer J.M."/>
            <person name="Drees K.P."/>
            <person name="Foster J.T."/>
            <person name="Lindner D.L."/>
        </authorList>
    </citation>
    <scope>NUCLEOTIDE SEQUENCE [LARGE SCALE GENOMIC DNA]</scope>
    <source>
        <strain evidence="17">UAMH 10579</strain>
    </source>
</reference>
<keyword evidence="9 14" id="KW-0326">Glycosidase</keyword>
<evidence type="ECO:0000256" key="1">
    <source>
        <dbReference type="ARBA" id="ARBA00004613"/>
    </source>
</evidence>
<dbReference type="EMBL" id="KV460209">
    <property type="protein sequence ID" value="OBU00493.1"/>
    <property type="molecule type" value="Genomic_DNA"/>
</dbReference>
<evidence type="ECO:0000256" key="2">
    <source>
        <dbReference type="ARBA" id="ARBA00008834"/>
    </source>
</evidence>
<dbReference type="InterPro" id="IPR012334">
    <property type="entry name" value="Pectin_lyas_fold"/>
</dbReference>
<evidence type="ECO:0000256" key="7">
    <source>
        <dbReference type="ARBA" id="ARBA00023157"/>
    </source>
</evidence>
<evidence type="ECO:0000256" key="4">
    <source>
        <dbReference type="ARBA" id="ARBA00022729"/>
    </source>
</evidence>
<dbReference type="InterPro" id="IPR011050">
    <property type="entry name" value="Pectin_lyase_fold/virulence"/>
</dbReference>
<gene>
    <name evidence="16" type="ORF">VE01_01570</name>
</gene>
<name>A0A1B8GXB2_9PEZI</name>
<protein>
    <recommendedName>
        <fullName evidence="11">galacturonan 1,4-alpha-galacturonidase</fullName>
        <ecNumber evidence="11">3.2.1.67</ecNumber>
    </recommendedName>
</protein>
<keyword evidence="17" id="KW-1185">Reference proteome</keyword>
<dbReference type="OrthoDB" id="187139at2759"/>
<evidence type="ECO:0000256" key="11">
    <source>
        <dbReference type="ARBA" id="ARBA00038933"/>
    </source>
</evidence>
<evidence type="ECO:0000256" key="10">
    <source>
        <dbReference type="ARBA" id="ARBA00023316"/>
    </source>
</evidence>
<reference evidence="16 17" key="1">
    <citation type="submission" date="2016-03" db="EMBL/GenBank/DDBJ databases">
        <title>Comparative genomics of Pseudogymnoascus destructans, the fungus causing white-nose syndrome of bats.</title>
        <authorList>
            <person name="Palmer J.M."/>
            <person name="Drees K.P."/>
            <person name="Foster J.T."/>
            <person name="Lindner D.L."/>
        </authorList>
    </citation>
    <scope>NUCLEOTIDE SEQUENCE [LARGE SCALE GENOMIC DNA]</scope>
    <source>
        <strain evidence="16 17">UAMH 10579</strain>
    </source>
</reference>
<dbReference type="Gene3D" id="2.160.20.10">
    <property type="entry name" value="Single-stranded right-handed beta-helix, Pectin lyase-like"/>
    <property type="match status" value="1"/>
</dbReference>
<accession>A0A1B8GXB2</accession>
<evidence type="ECO:0000256" key="13">
    <source>
        <dbReference type="PROSITE-ProRule" id="PRU10052"/>
    </source>
</evidence>
<dbReference type="GO" id="GO:0005975">
    <property type="term" value="P:carbohydrate metabolic process"/>
    <property type="evidence" value="ECO:0007669"/>
    <property type="project" value="InterPro"/>
</dbReference>
<feature type="signal peptide" evidence="15">
    <location>
        <begin position="1"/>
        <end position="18"/>
    </location>
</feature>
<feature type="active site" evidence="13">
    <location>
        <position position="275"/>
    </location>
</feature>
<feature type="chain" id="PRO_5008609226" description="galacturonan 1,4-alpha-galacturonidase" evidence="15">
    <location>
        <begin position="19"/>
        <end position="440"/>
    </location>
</feature>
<dbReference type="GO" id="GO:0004650">
    <property type="term" value="F:polygalacturonase activity"/>
    <property type="evidence" value="ECO:0007669"/>
    <property type="project" value="InterPro"/>
</dbReference>
<dbReference type="SUPFAM" id="SSF51126">
    <property type="entry name" value="Pectin lyase-like"/>
    <property type="match status" value="1"/>
</dbReference>
<keyword evidence="4 15" id="KW-0732">Signal</keyword>
<evidence type="ECO:0000256" key="8">
    <source>
        <dbReference type="ARBA" id="ARBA00023180"/>
    </source>
</evidence>
<comment type="similarity">
    <text evidence="2 14">Belongs to the glycosyl hydrolase 28 family.</text>
</comment>
<evidence type="ECO:0000256" key="12">
    <source>
        <dbReference type="ARBA" id="ARBA00048766"/>
    </source>
</evidence>
<evidence type="ECO:0000256" key="5">
    <source>
        <dbReference type="ARBA" id="ARBA00022737"/>
    </source>
</evidence>
<dbReference type="PANTHER" id="PTHR31736">
    <property type="match status" value="1"/>
</dbReference>
<dbReference type="GeneID" id="28834956"/>
<sequence>MQLSYVLTLALQLLAVDALTVPASNHPGVPGVPKTRPQIHVGPKTLKTKLPRNSPPRHKTCHVKGGTADDSAALLKSFHECNNGGHVVLDKGVTYTIGTVMDLTFLKHVDWDIQGTLTFTTDTNYWQANSLKYKFQDSSAFFAVGGKDVNIFGGGVIDGKGQVWYDLFVKEPTAKRPLLFVIDGLEGGTMSNLNMVNPPNWFNLVANSTNIVIDNMNLKVAAVGNPAKNTDGWDTYRSSSIVIQNSIIDNTDDCVSFKPNSTQILVQNLRCNGSHGISVGSLGQYVGVVDIVEDVLVYNTSMSNAGDGARIKVFPGAPDNVTMNSGGGSGYVKNVVYDKYDVQNVDWPIEVTGCYTVKDAAACAARPPKFHISDVLFKDFTGVSNKKYDPYVATVACPSPEACENIRTENFQVKAPSGKSQAKCSNINVAELGLNCTAAA</sequence>
<dbReference type="EC" id="3.2.1.67" evidence="11"/>
<dbReference type="Pfam" id="PF00295">
    <property type="entry name" value="Glyco_hydro_28"/>
    <property type="match status" value="1"/>
</dbReference>
<evidence type="ECO:0000256" key="15">
    <source>
        <dbReference type="SAM" id="SignalP"/>
    </source>
</evidence>
<dbReference type="RefSeq" id="XP_018134225.1">
    <property type="nucleotide sequence ID" value="XM_018271089.2"/>
</dbReference>
<keyword evidence="8" id="KW-0325">Glycoprotein</keyword>
<evidence type="ECO:0000256" key="9">
    <source>
        <dbReference type="ARBA" id="ARBA00023295"/>
    </source>
</evidence>
<dbReference type="PANTHER" id="PTHR31736:SF14">
    <property type="entry name" value="EXOPOLYGALACTURONASE X-1-RELATED"/>
    <property type="match status" value="1"/>
</dbReference>
<keyword evidence="7" id="KW-1015">Disulfide bond</keyword>
<dbReference type="InterPro" id="IPR000743">
    <property type="entry name" value="Glyco_hydro_28"/>
</dbReference>
<dbReference type="Proteomes" id="UP000091956">
    <property type="component" value="Unassembled WGS sequence"/>
</dbReference>
<dbReference type="GO" id="GO:0005576">
    <property type="term" value="C:extracellular region"/>
    <property type="evidence" value="ECO:0007669"/>
    <property type="project" value="UniProtKB-SubCell"/>
</dbReference>
<dbReference type="GO" id="GO:0071555">
    <property type="term" value="P:cell wall organization"/>
    <property type="evidence" value="ECO:0007669"/>
    <property type="project" value="UniProtKB-KW"/>
</dbReference>
<dbReference type="AlphaFoldDB" id="A0A1B8GXB2"/>
<keyword evidence="5" id="KW-0677">Repeat</keyword>
<keyword evidence="6 14" id="KW-0378">Hydrolase</keyword>
<evidence type="ECO:0000313" key="16">
    <source>
        <dbReference type="EMBL" id="OBU00493.1"/>
    </source>
</evidence>
<evidence type="ECO:0000313" key="17">
    <source>
        <dbReference type="Proteomes" id="UP000091956"/>
    </source>
</evidence>
<evidence type="ECO:0000256" key="3">
    <source>
        <dbReference type="ARBA" id="ARBA00022525"/>
    </source>
</evidence>
<comment type="subcellular location">
    <subcellularLocation>
        <location evidence="1">Secreted</location>
    </subcellularLocation>
</comment>
<keyword evidence="10" id="KW-0961">Cell wall biogenesis/degradation</keyword>
<evidence type="ECO:0000256" key="14">
    <source>
        <dbReference type="RuleBase" id="RU361169"/>
    </source>
</evidence>